<proteinExistence type="predicted"/>
<dbReference type="Proteomes" id="UP000001887">
    <property type="component" value="Chromosome"/>
</dbReference>
<evidence type="ECO:0000313" key="2">
    <source>
        <dbReference type="Proteomes" id="UP000001887"/>
    </source>
</evidence>
<evidence type="ECO:0000313" key="1">
    <source>
        <dbReference type="EMBL" id="ADB15600.1"/>
    </source>
</evidence>
<reference evidence="1 2" key="1">
    <citation type="journal article" date="2009" name="Stand. Genomic Sci.">
        <title>Complete genome sequence of Pirellula staleyi type strain (ATCC 27377).</title>
        <authorList>
            <person name="Clum A."/>
            <person name="Tindall B.J."/>
            <person name="Sikorski J."/>
            <person name="Ivanova N."/>
            <person name="Mavrommatis K."/>
            <person name="Lucas S."/>
            <person name="Glavina del Rio T."/>
            <person name="Nolan M."/>
            <person name="Chen F."/>
            <person name="Tice H."/>
            <person name="Pitluck S."/>
            <person name="Cheng J.F."/>
            <person name="Chertkov O."/>
            <person name="Brettin T."/>
            <person name="Han C."/>
            <person name="Detter J.C."/>
            <person name="Kuske C."/>
            <person name="Bruce D."/>
            <person name="Goodwin L."/>
            <person name="Ovchinikova G."/>
            <person name="Pati A."/>
            <person name="Mikhailova N."/>
            <person name="Chen A."/>
            <person name="Palaniappan K."/>
            <person name="Land M."/>
            <person name="Hauser L."/>
            <person name="Chang Y.J."/>
            <person name="Jeffries C.D."/>
            <person name="Chain P."/>
            <person name="Rohde M."/>
            <person name="Goker M."/>
            <person name="Bristow J."/>
            <person name="Eisen J.A."/>
            <person name="Markowitz V."/>
            <person name="Hugenholtz P."/>
            <person name="Kyrpides N.C."/>
            <person name="Klenk H.P."/>
            <person name="Lapidus A."/>
        </authorList>
    </citation>
    <scope>NUCLEOTIDE SEQUENCE [LARGE SCALE GENOMIC DNA]</scope>
    <source>
        <strain evidence="2">ATCC 27377 / DSM 6068 / ICPB 4128</strain>
    </source>
</reference>
<gene>
    <name evidence="1" type="ordered locus">Psta_0915</name>
</gene>
<sequence length="179" mass="19451">MQALAAADAPVDPAATDLDTVVVPSSSFEAAIESTAEPTAREVIEQVESIIGHDMSNLISEHLRPVSHDQLRSLRTSTADQIRHQQALPRGLRELLANLAIEQGESTGGKLLLPIDATLSAMRSAVPRAFLLSTEDLDYPEHHAGEKFFSGKVASDELTDDEADQIARAQLERTGFRRK</sequence>
<dbReference type="AlphaFoldDB" id="D2R7A4"/>
<dbReference type="EMBL" id="CP001848">
    <property type="protein sequence ID" value="ADB15600.1"/>
    <property type="molecule type" value="Genomic_DNA"/>
</dbReference>
<organism evidence="1 2">
    <name type="scientific">Pirellula staleyi (strain ATCC 27377 / DSM 6068 / ICPB 4128)</name>
    <name type="common">Pirella staleyi</name>
    <dbReference type="NCBI Taxonomy" id="530564"/>
    <lineage>
        <taxon>Bacteria</taxon>
        <taxon>Pseudomonadati</taxon>
        <taxon>Planctomycetota</taxon>
        <taxon>Planctomycetia</taxon>
        <taxon>Pirellulales</taxon>
        <taxon>Pirellulaceae</taxon>
        <taxon>Pirellula</taxon>
    </lineage>
</organism>
<dbReference type="HOGENOM" id="CLU_1502140_0_0_0"/>
<protein>
    <submittedName>
        <fullName evidence="1">Uncharacterized protein</fullName>
    </submittedName>
</protein>
<dbReference type="KEGG" id="psl:Psta_0915"/>
<accession>D2R7A4</accession>
<keyword evidence="2" id="KW-1185">Reference proteome</keyword>
<name>D2R7A4_PIRSD</name>